<feature type="compositionally biased region" description="Polar residues" evidence="1">
    <location>
        <begin position="1144"/>
        <end position="1155"/>
    </location>
</feature>
<feature type="region of interest" description="Disordered" evidence="1">
    <location>
        <begin position="1528"/>
        <end position="1581"/>
    </location>
</feature>
<feature type="region of interest" description="Disordered" evidence="1">
    <location>
        <begin position="1106"/>
        <end position="1157"/>
    </location>
</feature>
<feature type="compositionally biased region" description="Basic and acidic residues" evidence="1">
    <location>
        <begin position="354"/>
        <end position="370"/>
    </location>
</feature>
<feature type="compositionally biased region" description="Basic and acidic residues" evidence="1">
    <location>
        <begin position="1486"/>
        <end position="1513"/>
    </location>
</feature>
<dbReference type="EMBL" id="DF237329">
    <property type="protein sequence ID" value="GAQ87833.1"/>
    <property type="molecule type" value="Genomic_DNA"/>
</dbReference>
<feature type="compositionally biased region" description="Gly residues" evidence="1">
    <location>
        <begin position="825"/>
        <end position="839"/>
    </location>
</feature>
<feature type="compositionally biased region" description="Polar residues" evidence="1">
    <location>
        <begin position="285"/>
        <end position="303"/>
    </location>
</feature>
<keyword evidence="3" id="KW-1185">Reference proteome</keyword>
<feature type="region of interest" description="Disordered" evidence="1">
    <location>
        <begin position="1444"/>
        <end position="1513"/>
    </location>
</feature>
<feature type="compositionally biased region" description="Basic and acidic residues" evidence="1">
    <location>
        <begin position="1647"/>
        <end position="1662"/>
    </location>
</feature>
<feature type="compositionally biased region" description="Basic and acidic residues" evidence="1">
    <location>
        <begin position="313"/>
        <end position="334"/>
    </location>
</feature>
<name>A0A1Y1IB97_KLENI</name>
<gene>
    <name evidence="2" type="ORF">KFL_003800090</name>
</gene>
<feature type="compositionally biased region" description="Basic and acidic residues" evidence="1">
    <location>
        <begin position="1560"/>
        <end position="1577"/>
    </location>
</feature>
<feature type="region of interest" description="Disordered" evidence="1">
    <location>
        <begin position="192"/>
        <end position="220"/>
    </location>
</feature>
<feature type="compositionally biased region" description="Basic and acidic residues" evidence="1">
    <location>
        <begin position="432"/>
        <end position="473"/>
    </location>
</feature>
<evidence type="ECO:0000313" key="3">
    <source>
        <dbReference type="Proteomes" id="UP000054558"/>
    </source>
</evidence>
<feature type="region of interest" description="Disordered" evidence="1">
    <location>
        <begin position="1395"/>
        <end position="1427"/>
    </location>
</feature>
<reference evidence="2 3" key="1">
    <citation type="journal article" date="2014" name="Nat. Commun.">
        <title>Klebsormidium flaccidum genome reveals primary factors for plant terrestrial adaptation.</title>
        <authorList>
            <person name="Hori K."/>
            <person name="Maruyama F."/>
            <person name="Fujisawa T."/>
            <person name="Togashi T."/>
            <person name="Yamamoto N."/>
            <person name="Seo M."/>
            <person name="Sato S."/>
            <person name="Yamada T."/>
            <person name="Mori H."/>
            <person name="Tajima N."/>
            <person name="Moriyama T."/>
            <person name="Ikeuchi M."/>
            <person name="Watanabe M."/>
            <person name="Wada H."/>
            <person name="Kobayashi K."/>
            <person name="Saito M."/>
            <person name="Masuda T."/>
            <person name="Sasaki-Sekimoto Y."/>
            <person name="Mashiguchi K."/>
            <person name="Awai K."/>
            <person name="Shimojima M."/>
            <person name="Masuda S."/>
            <person name="Iwai M."/>
            <person name="Nobusawa T."/>
            <person name="Narise T."/>
            <person name="Kondo S."/>
            <person name="Saito H."/>
            <person name="Sato R."/>
            <person name="Murakawa M."/>
            <person name="Ihara Y."/>
            <person name="Oshima-Yamada Y."/>
            <person name="Ohtaka K."/>
            <person name="Satoh M."/>
            <person name="Sonobe K."/>
            <person name="Ishii M."/>
            <person name="Ohtani R."/>
            <person name="Kanamori-Sato M."/>
            <person name="Honoki R."/>
            <person name="Miyazaki D."/>
            <person name="Mochizuki H."/>
            <person name="Umetsu J."/>
            <person name="Higashi K."/>
            <person name="Shibata D."/>
            <person name="Kamiya Y."/>
            <person name="Sato N."/>
            <person name="Nakamura Y."/>
            <person name="Tabata S."/>
            <person name="Ida S."/>
            <person name="Kurokawa K."/>
            <person name="Ohta H."/>
        </authorList>
    </citation>
    <scope>NUCLEOTIDE SEQUENCE [LARGE SCALE GENOMIC DNA]</scope>
    <source>
        <strain evidence="2 3">NIES-2285</strain>
    </source>
</reference>
<feature type="compositionally biased region" description="Basic and acidic residues" evidence="1">
    <location>
        <begin position="531"/>
        <end position="551"/>
    </location>
</feature>
<sequence>MAAASEDVSAVSFEHVQGLVPLTERSAAELLAGSAVQTGLSRHVFGSIAVIMETFKIFESEQELRRHPDVQGEWLLRIAELMHVIRHQLFEVKFALGQNERKLRPLAEELDRFNRDCLTRARNILSPASYESLFQSRHTFPSPEEQSQRNLQLREKVALLVSEGDSASGSGSRQGSSETEIRKLRKRVKELEEQLRVSEERRTAELRESEESRRSVSEENVELQRRIQQLQAAVNSFEYKSSNMESVVLDLEARNRKLAEEARESRRGGRRSRAKKTAEEPSADQPLSQPGSAASTPGHSATRASFELPGEANRAEESFSTDFTRRGSAREPYDVRNLQIEGNRGSRRSGAPEADTRGDGDVSKNREAAPEPRATNRPPSFDQSYKKTARNQKSPAAGSVALGPVGTPFGTPAGGSQMRTPLDAVPNGSDRYPPKLELEPESEEPVHFGGHEPRNEADTWHDDNPQGVHERSPPKAASWQRGLIQSIVKRTLPKEQVMQAPRDDRVPVVSDGRGRGREAAETAFPNPSEPGPRKPRERREPDSVSRSRAEPPRSVFLSRDDETSVLPAASESGVSRPRRGAAPEEITFSSFIYGVSGGWEDQILESRLEDAVSAAVSGFDAFPSTTFSRFRGRANVNRLKGNPRPTFAFCDFASNLAKECFDDGTSRGRLVLKLEGWTLPVQKPRTQDMESVSYWERRALDDLWARARGATPAKTLYARFLGEGASATAVFEELLRTVVRTNAEGDRAEGIEEVLVAGKHAYVFLKSESVGDELFRRLSGGDANLEQKLFISRRKDYVPAPGVLSEEQIVEDRTAEKASGFEQRTGGGGDEGTASGGLGRDQPGTETTSNQYEKLAAPSESGVPKLSESRRRRQVWVGDLPNLSEPELSNRIQSAVEEAMSGFDVLPPASLEVHGATTMVSRAFGFVEMSTILGADLFVDAVNRGQIQALSGENDVLKVPRHQKWTMEVVAPPSEEQREQVELWREAETLNPAAATYVRFTREFVPRKREQAVREEVERLAGTDGGSGIEKVLCASKHAYVAFRSEGAADEFFRRAHARGLEARLCFVRHRAYLPGPGMFVGFYAPDTFMFYRKPATVASFMAAPSRGLGGTPETADKGTATADEQGFEDVPSKFEASPPKIATSGQELHDTPTTAPRRMHPEVEEAVVPGGRKPLPTASAELHIPEEAPSPHGRNWEQKQREIFVKDIPDSTPADTVRANLTESFNEFFSGYDALPPGLLDVRGVRGGLDSRTGARIAYVEVASVLASQLVSDAQERGPGRVAFQLRTLRDENGTKRKIFTSSRQKWMLEFAEPTAAEGDALHAAWGAVGNWDPRKSAYARVRDAEPDLGGRVRGAIQSYARKEWDLEVVSIGRHAFVRFPDVAAADEFFDRPQEKHDAQNAEPVKPQASEPQELEVQEPKLTEQKRAATRAVSEALPIRLTGAKPPAAKPLNPPHREATGAADAADVWSHDMYEAVYADGGDQDGQKRARAREKGEQTSEGAGKEESLYEGDEMVKKEGWGLYPGKEEKRAREESVEAAWPESRSSEVATGWDGVSKGADDVSGRAAGKDRKKEATGAVGWKKPVDRWTNPFAQLVGFEEEIVPPSSIHEETVRVRGGKTQKDGSDSANGKGRRCERNTVTSVDEAERNDEIGGEKHGGEEGESFGVASKSGSGKGGEEEVESADDLKWITETGWESVEHPGNSTEKSGPAPFAKAAESGELYGEELGDEDDAELFEDVPAGFEAEPERTGTPEWSEEPGEEVTVDANSLIGVGSFFGVTGSQDSQAVRTEVAVSPKGAAQPVAPTGQISSGLGAARGSGDDKGLRQKGNDPPSEFELSLKYVDRAVTSKQEQLSTEDLQDATRDEPAGGEAKPEAGTEKEAERNKKIDFEAVRDEEESLGADETKEKLESSEGLGSLS</sequence>
<feature type="compositionally biased region" description="Basic and acidic residues" evidence="1">
    <location>
        <begin position="1821"/>
        <end position="1831"/>
    </location>
</feature>
<feature type="compositionally biased region" description="Basic and acidic residues" evidence="1">
    <location>
        <begin position="1528"/>
        <end position="1537"/>
    </location>
</feature>
<organism evidence="2 3">
    <name type="scientific">Klebsormidium nitens</name>
    <name type="common">Green alga</name>
    <name type="synonym">Ulothrix nitens</name>
    <dbReference type="NCBI Taxonomy" id="105231"/>
    <lineage>
        <taxon>Eukaryota</taxon>
        <taxon>Viridiplantae</taxon>
        <taxon>Streptophyta</taxon>
        <taxon>Klebsormidiophyceae</taxon>
        <taxon>Klebsormidiales</taxon>
        <taxon>Klebsormidiaceae</taxon>
        <taxon>Klebsormidium</taxon>
    </lineage>
</organism>
<feature type="region of interest" description="Disordered" evidence="1">
    <location>
        <begin position="1783"/>
        <end position="1921"/>
    </location>
</feature>
<feature type="region of interest" description="Disordered" evidence="1">
    <location>
        <begin position="808"/>
        <end position="871"/>
    </location>
</feature>
<accession>A0A1Y1IB97</accession>
<evidence type="ECO:0000256" key="1">
    <source>
        <dbReference type="SAM" id="MobiDB-lite"/>
    </source>
</evidence>
<evidence type="ECO:0000313" key="2">
    <source>
        <dbReference type="EMBL" id="GAQ87833.1"/>
    </source>
</evidence>
<dbReference type="Proteomes" id="UP000054558">
    <property type="component" value="Unassembled WGS sequence"/>
</dbReference>
<protein>
    <submittedName>
        <fullName evidence="2">Uncharacterized protein</fullName>
    </submittedName>
</protein>
<feature type="compositionally biased region" description="Basic and acidic residues" evidence="1">
    <location>
        <begin position="501"/>
        <end position="520"/>
    </location>
</feature>
<feature type="region of interest" description="Disordered" evidence="1">
    <location>
        <begin position="1603"/>
        <end position="1762"/>
    </location>
</feature>
<feature type="compositionally biased region" description="Basic and acidic residues" evidence="1">
    <location>
        <begin position="1610"/>
        <end position="1627"/>
    </location>
</feature>
<feature type="compositionally biased region" description="Acidic residues" evidence="1">
    <location>
        <begin position="1725"/>
        <end position="1739"/>
    </location>
</feature>
<proteinExistence type="predicted"/>
<feature type="compositionally biased region" description="Polar residues" evidence="1">
    <location>
        <begin position="1850"/>
        <end position="1859"/>
    </location>
</feature>
<feature type="region of interest" description="Disordered" evidence="1">
    <location>
        <begin position="259"/>
        <end position="581"/>
    </location>
</feature>
<feature type="compositionally biased region" description="Basic and acidic residues" evidence="1">
    <location>
        <begin position="1863"/>
        <end position="1895"/>
    </location>
</feature>